<evidence type="ECO:0000313" key="1">
    <source>
        <dbReference type="Proteomes" id="UP001652660"/>
    </source>
</evidence>
<name>A0ABM4X7V1_COFAR</name>
<sequence>MLASPCKICTSLNMLSRVFMHRIEDSFADYELLLIFLAAAKEQRMLCQKVASAMKLNFIQDISDGLSFYDIFTQQNQHNFKVPKFVFFFMHGDKTPLITLRTGNKTVTLGMRQR</sequence>
<protein>
    <submittedName>
        <fullName evidence="2">Uncharacterized protein</fullName>
    </submittedName>
</protein>
<evidence type="ECO:0000313" key="2">
    <source>
        <dbReference type="RefSeq" id="XP_071940094.1"/>
    </source>
</evidence>
<keyword evidence="1" id="KW-1185">Reference proteome</keyword>
<gene>
    <name evidence="2" type="primary">LOC140038622</name>
</gene>
<organism evidence="1 2">
    <name type="scientific">Coffea arabica</name>
    <name type="common">Arabian coffee</name>
    <dbReference type="NCBI Taxonomy" id="13443"/>
    <lineage>
        <taxon>Eukaryota</taxon>
        <taxon>Viridiplantae</taxon>
        <taxon>Streptophyta</taxon>
        <taxon>Embryophyta</taxon>
        <taxon>Tracheophyta</taxon>
        <taxon>Spermatophyta</taxon>
        <taxon>Magnoliopsida</taxon>
        <taxon>eudicotyledons</taxon>
        <taxon>Gunneridae</taxon>
        <taxon>Pentapetalae</taxon>
        <taxon>asterids</taxon>
        <taxon>lamiids</taxon>
        <taxon>Gentianales</taxon>
        <taxon>Rubiaceae</taxon>
        <taxon>Ixoroideae</taxon>
        <taxon>Gardenieae complex</taxon>
        <taxon>Bertiereae - Coffeeae clade</taxon>
        <taxon>Coffeeae</taxon>
        <taxon>Coffea</taxon>
    </lineage>
</organism>
<dbReference type="Proteomes" id="UP001652660">
    <property type="component" value="Chromosome 3e"/>
</dbReference>
<dbReference type="GeneID" id="140038622"/>
<accession>A0ABM4X7V1</accession>
<proteinExistence type="predicted"/>
<reference evidence="2" key="1">
    <citation type="submission" date="2025-08" db="UniProtKB">
        <authorList>
            <consortium name="RefSeq"/>
        </authorList>
    </citation>
    <scope>IDENTIFICATION</scope>
    <source>
        <tissue evidence="2">Leaves</tissue>
    </source>
</reference>
<dbReference type="RefSeq" id="XP_071940094.1">
    <property type="nucleotide sequence ID" value="XM_072083993.1"/>
</dbReference>